<name>A0A157SAU0_9BORD</name>
<evidence type="ECO:0000313" key="3">
    <source>
        <dbReference type="Proteomes" id="UP000076848"/>
    </source>
</evidence>
<evidence type="ECO:0000256" key="1">
    <source>
        <dbReference type="SAM" id="MobiDB-lite"/>
    </source>
</evidence>
<dbReference type="AlphaFoldDB" id="A0A157SAU0"/>
<proteinExistence type="predicted"/>
<accession>A0A157SAU0</accession>
<dbReference type="Proteomes" id="UP000076848">
    <property type="component" value="Unassembled WGS sequence"/>
</dbReference>
<evidence type="ECO:0000313" key="2">
    <source>
        <dbReference type="EMBL" id="SAI67535.1"/>
    </source>
</evidence>
<dbReference type="OrthoDB" id="5956886at2"/>
<feature type="compositionally biased region" description="Polar residues" evidence="1">
    <location>
        <begin position="1"/>
        <end position="10"/>
    </location>
</feature>
<gene>
    <name evidence="2" type="ORF">SAMEA3906486_01571</name>
</gene>
<evidence type="ECO:0008006" key="4">
    <source>
        <dbReference type="Google" id="ProtNLM"/>
    </source>
</evidence>
<dbReference type="STRING" id="288768.SAMEA3906486_01571"/>
<dbReference type="RefSeq" id="WP_066125350.1">
    <property type="nucleotide sequence ID" value="NZ_FKIF01000002.1"/>
</dbReference>
<dbReference type="SUPFAM" id="SSF47598">
    <property type="entry name" value="Ribbon-helix-helix"/>
    <property type="match status" value="1"/>
</dbReference>
<dbReference type="EMBL" id="FKIF01000002">
    <property type="protein sequence ID" value="SAI67535.1"/>
    <property type="molecule type" value="Genomic_DNA"/>
</dbReference>
<keyword evidence="3" id="KW-1185">Reference proteome</keyword>
<organism evidence="2 3">
    <name type="scientific">Bordetella ansorpii</name>
    <dbReference type="NCBI Taxonomy" id="288768"/>
    <lineage>
        <taxon>Bacteria</taxon>
        <taxon>Pseudomonadati</taxon>
        <taxon>Pseudomonadota</taxon>
        <taxon>Betaproteobacteria</taxon>
        <taxon>Burkholderiales</taxon>
        <taxon>Alcaligenaceae</taxon>
        <taxon>Bordetella</taxon>
    </lineage>
</organism>
<reference evidence="2 3" key="1">
    <citation type="submission" date="2016-04" db="EMBL/GenBank/DDBJ databases">
        <authorList>
            <consortium name="Pathogen Informatics"/>
        </authorList>
    </citation>
    <scope>NUCLEOTIDE SEQUENCE [LARGE SCALE GENOMIC DNA]</scope>
    <source>
        <strain evidence="2 3">H050680373</strain>
    </source>
</reference>
<feature type="region of interest" description="Disordered" evidence="1">
    <location>
        <begin position="1"/>
        <end position="26"/>
    </location>
</feature>
<dbReference type="GO" id="GO:0006355">
    <property type="term" value="P:regulation of DNA-templated transcription"/>
    <property type="evidence" value="ECO:0007669"/>
    <property type="project" value="InterPro"/>
</dbReference>
<protein>
    <recommendedName>
        <fullName evidence="4">Chromosome partitioning protein ParB</fullName>
    </recommendedName>
</protein>
<sequence length="94" mass="10217">MTAKPPSSSKRPARRVGIGARPPANPHAEAWIRQGDADALNKGDLYTARLTLDVTPAMRARIKVSAFTQGVTVAGLLRGLLEREFPEQRKENAP</sequence>
<dbReference type="InterPro" id="IPR010985">
    <property type="entry name" value="Ribbon_hlx_hlx"/>
</dbReference>